<dbReference type="InterPro" id="IPR000782">
    <property type="entry name" value="FAS1_domain"/>
</dbReference>
<proteinExistence type="predicted"/>
<dbReference type="EMBL" id="CP149782">
    <property type="protein sequence ID" value="WYF45678.1"/>
    <property type="molecule type" value="Genomic_DNA"/>
</dbReference>
<feature type="signal peptide" evidence="2">
    <location>
        <begin position="1"/>
        <end position="19"/>
    </location>
</feature>
<protein>
    <submittedName>
        <fullName evidence="4">Fasciclin domain-containing protein</fullName>
    </submittedName>
</protein>
<evidence type="ECO:0000256" key="2">
    <source>
        <dbReference type="SAM" id="SignalP"/>
    </source>
</evidence>
<dbReference type="Gene3D" id="2.30.180.10">
    <property type="entry name" value="FAS1 domain"/>
    <property type="match status" value="3"/>
</dbReference>
<dbReference type="AlphaFoldDB" id="A0AAU6Q4W5"/>
<feature type="region of interest" description="Disordered" evidence="1">
    <location>
        <begin position="221"/>
        <end position="263"/>
    </location>
</feature>
<dbReference type="RefSeq" id="WP_339096990.1">
    <property type="nucleotide sequence ID" value="NZ_CP149782.1"/>
</dbReference>
<dbReference type="GO" id="GO:0005615">
    <property type="term" value="C:extracellular space"/>
    <property type="evidence" value="ECO:0007669"/>
    <property type="project" value="TreeGrafter"/>
</dbReference>
<dbReference type="SMART" id="SM00554">
    <property type="entry name" value="FAS1"/>
    <property type="match status" value="3"/>
</dbReference>
<feature type="domain" description="FAS1" evidence="3">
    <location>
        <begin position="455"/>
        <end position="584"/>
    </location>
</feature>
<sequence length="590" mass="59875">MKKLGLLTLSLMLVTPALAGGAGQPAAKPQPATCRSISAIVTTDPQFSTLATALDAADLTQELASGEYTLFAPTNAAFAKVPSDQLAGLLNDPEMLMDVLAYHVVAEKATAADLRGASAGTTENGQDVQIKVSGAQIMVNNARVVKGDIMACNGVVHAIDTVLMPEMTGEVAAPAPAPAVPQPAPAAPAPAPTAAVTAPAAIDITRIPALPLSGAVTVQTPATTETATTETTGTETATEETGTEEATTEEATTEETATESAEGAVTEVTGTTIYDMLVADEQFSTLRDLLSDADLTDLLMSGEYTLFAPTDAAFAALPEGTLAAVASDPELLVSLLKYHMVEGKLSTEQVQAGNLMTAAGTALTVNAQLSPVVESSNGLIYPVDAVLLPEGFVVPTVEEVPADTTSEAAPAPAEATTVTTVTTTTTPAPVEAAPAPTTTGTATGGAIAGGNVTAPAADLTAVLQEERFSTVRELLTSADLLGLLTSGEYTVFLPTNDAFAKLDAAKLAAVRANPGQLKQLLSYHVVSGRPDAAALVAAPLTTAEGTTLTLTRDANGLSMDGMLLGNGEPMQVGNANVYVVDMVLLPAGLR</sequence>
<evidence type="ECO:0000259" key="3">
    <source>
        <dbReference type="PROSITE" id="PS50213"/>
    </source>
</evidence>
<dbReference type="InterPro" id="IPR050904">
    <property type="entry name" value="Adhesion/Biosynth-related"/>
</dbReference>
<evidence type="ECO:0000256" key="1">
    <source>
        <dbReference type="SAM" id="MobiDB-lite"/>
    </source>
</evidence>
<dbReference type="FunFam" id="2.30.180.10:FF:000003">
    <property type="entry name" value="periostin isoform X1"/>
    <property type="match status" value="1"/>
</dbReference>
<name>A0AAU6Q4W5_9DEIO</name>
<feature type="domain" description="FAS1" evidence="3">
    <location>
        <begin position="270"/>
        <end position="387"/>
    </location>
</feature>
<dbReference type="InterPro" id="IPR036378">
    <property type="entry name" value="FAS1_dom_sf"/>
</dbReference>
<feature type="compositionally biased region" description="Low complexity" evidence="1">
    <location>
        <begin position="221"/>
        <end position="236"/>
    </location>
</feature>
<reference evidence="4" key="1">
    <citation type="submission" date="2024-03" db="EMBL/GenBank/DDBJ databases">
        <title>Deinococcus weizhi sp. nov., isolated from human skin.</title>
        <authorList>
            <person name="Wei Z."/>
            <person name="Tian F."/>
            <person name="Yang C."/>
            <person name="Xin L.T."/>
            <person name="Wen Z.J."/>
            <person name="Lan K.C."/>
            <person name="Yu L."/>
            <person name="Zhe W."/>
            <person name="Dan F.D."/>
            <person name="Jun W."/>
            <person name="Rui Z."/>
            <person name="Yong X.J."/>
            <person name="Ting Y."/>
            <person name="Wei X."/>
            <person name="Xu Z.G."/>
            <person name="Xin Z."/>
            <person name="Dong F.G."/>
            <person name="Ni X.M."/>
            <person name="Zheng M.G."/>
            <person name="Chun Y."/>
            <person name="Qian W.X."/>
        </authorList>
    </citation>
    <scope>NUCLEOTIDE SEQUENCE</scope>
    <source>
        <strain evidence="4">VB142</strain>
    </source>
</reference>
<keyword evidence="2" id="KW-0732">Signal</keyword>
<evidence type="ECO:0000313" key="4">
    <source>
        <dbReference type="EMBL" id="WYF45678.1"/>
    </source>
</evidence>
<dbReference type="Pfam" id="PF02469">
    <property type="entry name" value="Fasciclin"/>
    <property type="match status" value="3"/>
</dbReference>
<organism evidence="4">
    <name type="scientific">Deinococcus sp. VB142</name>
    <dbReference type="NCBI Taxonomy" id="3112952"/>
    <lineage>
        <taxon>Bacteria</taxon>
        <taxon>Thermotogati</taxon>
        <taxon>Deinococcota</taxon>
        <taxon>Deinococci</taxon>
        <taxon>Deinococcales</taxon>
        <taxon>Deinococcaceae</taxon>
        <taxon>Deinococcus</taxon>
    </lineage>
</organism>
<gene>
    <name evidence="4" type="ORF">WDJ50_06065</name>
</gene>
<feature type="domain" description="FAS1" evidence="3">
    <location>
        <begin position="34"/>
        <end position="163"/>
    </location>
</feature>
<dbReference type="PROSITE" id="PS50213">
    <property type="entry name" value="FAS1"/>
    <property type="match status" value="3"/>
</dbReference>
<feature type="chain" id="PRO_5044019994" evidence="2">
    <location>
        <begin position="20"/>
        <end position="590"/>
    </location>
</feature>
<feature type="compositionally biased region" description="Acidic residues" evidence="1">
    <location>
        <begin position="237"/>
        <end position="257"/>
    </location>
</feature>
<dbReference type="SUPFAM" id="SSF82153">
    <property type="entry name" value="FAS1 domain"/>
    <property type="match status" value="3"/>
</dbReference>
<accession>A0AAU6Q4W5</accession>
<dbReference type="PANTHER" id="PTHR10900">
    <property type="entry name" value="PERIOSTIN-RELATED"/>
    <property type="match status" value="1"/>
</dbReference>
<dbReference type="PANTHER" id="PTHR10900:SF77">
    <property type="entry name" value="FI19380P1"/>
    <property type="match status" value="1"/>
</dbReference>